<evidence type="ECO:0008006" key="7">
    <source>
        <dbReference type="Google" id="ProtNLM"/>
    </source>
</evidence>
<evidence type="ECO:0000256" key="1">
    <source>
        <dbReference type="ARBA" id="ARBA00004141"/>
    </source>
</evidence>
<evidence type="ECO:0000256" key="5">
    <source>
        <dbReference type="SAM" id="Phobius"/>
    </source>
</evidence>
<evidence type="ECO:0000256" key="2">
    <source>
        <dbReference type="ARBA" id="ARBA00022692"/>
    </source>
</evidence>
<dbReference type="GO" id="GO:0016020">
    <property type="term" value="C:membrane"/>
    <property type="evidence" value="ECO:0007669"/>
    <property type="project" value="UniProtKB-SubCell"/>
</dbReference>
<proteinExistence type="predicted"/>
<feature type="transmembrane region" description="Helical" evidence="5">
    <location>
        <begin position="6"/>
        <end position="22"/>
    </location>
</feature>
<evidence type="ECO:0000256" key="3">
    <source>
        <dbReference type="ARBA" id="ARBA00022989"/>
    </source>
</evidence>
<name>A0A6J4NDE2_9CHLR</name>
<sequence>WGIIMAATIFVVLPILLIFIWAQRHIISGLTAGATKG</sequence>
<dbReference type="EMBL" id="CADCTR010003117">
    <property type="protein sequence ID" value="CAA9382878.1"/>
    <property type="molecule type" value="Genomic_DNA"/>
</dbReference>
<keyword evidence="2 5" id="KW-0812">Transmembrane</keyword>
<keyword evidence="4 5" id="KW-0472">Membrane</keyword>
<dbReference type="AlphaFoldDB" id="A0A6J4NDE2"/>
<feature type="non-terminal residue" evidence="6">
    <location>
        <position position="1"/>
    </location>
</feature>
<keyword evidence="3 5" id="KW-1133">Transmembrane helix</keyword>
<protein>
    <recommendedName>
        <fullName evidence="7">Carbohydrate ABC transporter permease</fullName>
    </recommendedName>
</protein>
<dbReference type="InterPro" id="IPR035906">
    <property type="entry name" value="MetI-like_sf"/>
</dbReference>
<reference evidence="6" key="1">
    <citation type="submission" date="2020-02" db="EMBL/GenBank/DDBJ databases">
        <authorList>
            <person name="Meier V. D."/>
        </authorList>
    </citation>
    <scope>NUCLEOTIDE SEQUENCE</scope>
    <source>
        <strain evidence="6">AVDCRST_MAG93</strain>
    </source>
</reference>
<evidence type="ECO:0000313" key="6">
    <source>
        <dbReference type="EMBL" id="CAA9382878.1"/>
    </source>
</evidence>
<gene>
    <name evidence="6" type="ORF">AVDCRST_MAG93-9294</name>
</gene>
<evidence type="ECO:0000256" key="4">
    <source>
        <dbReference type="ARBA" id="ARBA00023136"/>
    </source>
</evidence>
<comment type="subcellular location">
    <subcellularLocation>
        <location evidence="1">Membrane</location>
        <topology evidence="1">Multi-pass membrane protein</topology>
    </subcellularLocation>
</comment>
<dbReference type="SUPFAM" id="SSF161098">
    <property type="entry name" value="MetI-like"/>
    <property type="match status" value="1"/>
</dbReference>
<accession>A0A6J4NDE2</accession>
<organism evidence="6">
    <name type="scientific">uncultured Chloroflexia bacterium</name>
    <dbReference type="NCBI Taxonomy" id="1672391"/>
    <lineage>
        <taxon>Bacteria</taxon>
        <taxon>Bacillati</taxon>
        <taxon>Chloroflexota</taxon>
        <taxon>Chloroflexia</taxon>
        <taxon>environmental samples</taxon>
    </lineage>
</organism>